<dbReference type="InterPro" id="IPR022296">
    <property type="entry name" value="Proteasome_asu_bac"/>
</dbReference>
<dbReference type="GO" id="GO:0019773">
    <property type="term" value="C:proteasome core complex, alpha-subunit complex"/>
    <property type="evidence" value="ECO:0007669"/>
    <property type="project" value="InterPro"/>
</dbReference>
<dbReference type="InterPro" id="IPR001353">
    <property type="entry name" value="Proteasome_sua/b"/>
</dbReference>
<evidence type="ECO:0000313" key="3">
    <source>
        <dbReference type="EMBL" id="CAB4780887.1"/>
    </source>
</evidence>
<dbReference type="PROSITE" id="PS51475">
    <property type="entry name" value="PROTEASOME_ALPHA_2"/>
    <property type="match status" value="1"/>
</dbReference>
<dbReference type="Pfam" id="PF00227">
    <property type="entry name" value="Proteasome"/>
    <property type="match status" value="1"/>
</dbReference>
<gene>
    <name evidence="3" type="ORF">UFOPK2958_00529</name>
</gene>
<protein>
    <submittedName>
        <fullName evidence="3">Unannotated protein</fullName>
    </submittedName>
</protein>
<dbReference type="GO" id="GO:0051603">
    <property type="term" value="P:proteolysis involved in protein catabolic process"/>
    <property type="evidence" value="ECO:0007669"/>
    <property type="project" value="InterPro"/>
</dbReference>
<organism evidence="3">
    <name type="scientific">freshwater metagenome</name>
    <dbReference type="NCBI Taxonomy" id="449393"/>
    <lineage>
        <taxon>unclassified sequences</taxon>
        <taxon>metagenomes</taxon>
        <taxon>ecological metagenomes</taxon>
    </lineage>
</organism>
<name>A0A6J6WFB6_9ZZZZ</name>
<accession>A0A6J6WFB6</accession>
<dbReference type="EMBL" id="CAFAAB010000044">
    <property type="protein sequence ID" value="CAB4780887.1"/>
    <property type="molecule type" value="Genomic_DNA"/>
</dbReference>
<evidence type="ECO:0000256" key="2">
    <source>
        <dbReference type="ARBA" id="ARBA00022942"/>
    </source>
</evidence>
<keyword evidence="1" id="KW-0963">Cytoplasm</keyword>
<dbReference type="AlphaFoldDB" id="A0A6J6WFB6"/>
<dbReference type="SUPFAM" id="SSF56235">
    <property type="entry name" value="N-terminal nucleophile aminohydrolases (Ntn hydrolases)"/>
    <property type="match status" value="1"/>
</dbReference>
<dbReference type="Gene3D" id="3.60.20.10">
    <property type="entry name" value="Glutamine Phosphoribosylpyrophosphate, subunit 1, domain 1"/>
    <property type="match status" value="1"/>
</dbReference>
<dbReference type="GO" id="GO:0004298">
    <property type="term" value="F:threonine-type endopeptidase activity"/>
    <property type="evidence" value="ECO:0007669"/>
    <property type="project" value="InterPro"/>
</dbReference>
<dbReference type="InterPro" id="IPR023332">
    <property type="entry name" value="Proteasome_alpha-type"/>
</dbReference>
<keyword evidence="2" id="KW-0647">Proteasome</keyword>
<dbReference type="NCBIfam" id="TIGR03691">
    <property type="entry name" value="20S_bact_alpha"/>
    <property type="match status" value="1"/>
</dbReference>
<proteinExistence type="predicted"/>
<evidence type="ECO:0000256" key="1">
    <source>
        <dbReference type="ARBA" id="ARBA00022490"/>
    </source>
</evidence>
<reference evidence="3" key="1">
    <citation type="submission" date="2020-05" db="EMBL/GenBank/DDBJ databases">
        <authorList>
            <person name="Chiriac C."/>
            <person name="Salcher M."/>
            <person name="Ghai R."/>
            <person name="Kavagutti S V."/>
        </authorList>
    </citation>
    <scope>NUCLEOTIDE SEQUENCE</scope>
</reference>
<sequence>MTMPFYVTPEQQMKDRAEYAQKGIARGRSLIACIYDDGVLLVAENPSASLNKISEIYDRIGFAGVGKYNEFHELRTAGVRWADSTGFRYSREDVDARSLANVYAQYLGTSFTDGGKPLEVEVLVAQLGIRNKPTKIYHIAFEGTITDETRFAVLGGDSETIRTRFVSEGDDVTTLAITLQRAVRALSGPERSIPAADLEVARLEDLGTRRTFNRLSDDFVGQLLA</sequence>
<dbReference type="InterPro" id="IPR029055">
    <property type="entry name" value="Ntn_hydrolases_N"/>
</dbReference>